<dbReference type="PROSITE" id="PS50878">
    <property type="entry name" value="RT_POL"/>
    <property type="match status" value="1"/>
</dbReference>
<organism evidence="2 3">
    <name type="scientific">Paspalum notatum var. saurae</name>
    <dbReference type="NCBI Taxonomy" id="547442"/>
    <lineage>
        <taxon>Eukaryota</taxon>
        <taxon>Viridiplantae</taxon>
        <taxon>Streptophyta</taxon>
        <taxon>Embryophyta</taxon>
        <taxon>Tracheophyta</taxon>
        <taxon>Spermatophyta</taxon>
        <taxon>Magnoliopsida</taxon>
        <taxon>Liliopsida</taxon>
        <taxon>Poales</taxon>
        <taxon>Poaceae</taxon>
        <taxon>PACMAD clade</taxon>
        <taxon>Panicoideae</taxon>
        <taxon>Andropogonodae</taxon>
        <taxon>Paspaleae</taxon>
        <taxon>Paspalinae</taxon>
        <taxon>Paspalum</taxon>
    </lineage>
</organism>
<dbReference type="Pfam" id="PF00078">
    <property type="entry name" value="RVT_1"/>
    <property type="match status" value="1"/>
</dbReference>
<sequence>MGAVSSSKDPRFHNENLMALFTEFHKGNLPLHSLNFGTIILLPKGNDVKQIQQYRPIYLLNVSFKIFTKVVTNRVTSVAARVIKPTQTTFLPGRNIMEGAIDFEKSYDKVRWEFLQQALRMKGFNSTWCTWVQTCVQGGNIGIKINDQLGSYFQMRKCLRQGDPLSPVLFNIVVDMLAIIVSRAKAIGLIKGAVPHLVDEGLSILQYAEDTVLFLDHDLDQAKKHETSSMFLSGLKINFHKNESFCFGEAKEWESQYSNLFGCRVGSYPFRYLGIPMHFRKLSNKDWKMIEERIERKLSNRKGKMLSFGGRLVLLNSIPIGVLKKLEYYRSRFFWQYDNHKKKYRLISWPILCQPMEQGGLGVQNIDIQNKCLLSKWLFKLCNEDGIWQDLLRNKYLKGNSLSQTDKKPRDSHFWKNLMGVKNHFLSLDRFKLVSGTRLGSGKTFDNQALKDVCPNLFTIVRRKYATVEKVLKTNPYNVSFRRTLIGNKFNEWHNLVARIPSVNLQEGRNQFVWVCTIKAIYLSVQCTSIWLAMG</sequence>
<name>A0AAQ3WCF1_PASNO</name>
<feature type="domain" description="Reverse transcriptase" evidence="1">
    <location>
        <begin position="23"/>
        <end position="277"/>
    </location>
</feature>
<evidence type="ECO:0000313" key="3">
    <source>
        <dbReference type="Proteomes" id="UP001341281"/>
    </source>
</evidence>
<dbReference type="PANTHER" id="PTHR33116">
    <property type="entry name" value="REVERSE TRANSCRIPTASE ZINC-BINDING DOMAIN-CONTAINING PROTEIN-RELATED-RELATED"/>
    <property type="match status" value="1"/>
</dbReference>
<dbReference type="CDD" id="cd01650">
    <property type="entry name" value="RT_nLTR_like"/>
    <property type="match status" value="1"/>
</dbReference>
<accession>A0AAQ3WCF1</accession>
<evidence type="ECO:0000313" key="2">
    <source>
        <dbReference type="EMBL" id="WVZ57553.1"/>
    </source>
</evidence>
<keyword evidence="3" id="KW-1185">Reference proteome</keyword>
<evidence type="ECO:0000259" key="1">
    <source>
        <dbReference type="PROSITE" id="PS50878"/>
    </source>
</evidence>
<proteinExistence type="predicted"/>
<protein>
    <recommendedName>
        <fullName evidence="1">Reverse transcriptase domain-containing protein</fullName>
    </recommendedName>
</protein>
<dbReference type="SUPFAM" id="SSF56672">
    <property type="entry name" value="DNA/RNA polymerases"/>
    <property type="match status" value="1"/>
</dbReference>
<dbReference type="PANTHER" id="PTHR33116:SF87">
    <property type="entry name" value="OS01G0158850 PROTEIN"/>
    <property type="match status" value="1"/>
</dbReference>
<dbReference type="InterPro" id="IPR000477">
    <property type="entry name" value="RT_dom"/>
</dbReference>
<gene>
    <name evidence="2" type="ORF">U9M48_007925</name>
</gene>
<reference evidence="2 3" key="1">
    <citation type="submission" date="2024-02" db="EMBL/GenBank/DDBJ databases">
        <title>High-quality chromosome-scale genome assembly of Pensacola bahiagrass (Paspalum notatum Flugge var. saurae).</title>
        <authorList>
            <person name="Vega J.M."/>
            <person name="Podio M."/>
            <person name="Orjuela J."/>
            <person name="Siena L.A."/>
            <person name="Pessino S.C."/>
            <person name="Combes M.C."/>
            <person name="Mariac C."/>
            <person name="Albertini E."/>
            <person name="Pupilli F."/>
            <person name="Ortiz J.P.A."/>
            <person name="Leblanc O."/>
        </authorList>
    </citation>
    <scope>NUCLEOTIDE SEQUENCE [LARGE SCALE GENOMIC DNA]</scope>
    <source>
        <strain evidence="2">R1</strain>
        <tissue evidence="2">Leaf</tissue>
    </source>
</reference>
<dbReference type="AlphaFoldDB" id="A0AAQ3WCF1"/>
<dbReference type="Proteomes" id="UP001341281">
    <property type="component" value="Chromosome 02"/>
</dbReference>
<dbReference type="InterPro" id="IPR043502">
    <property type="entry name" value="DNA/RNA_pol_sf"/>
</dbReference>
<dbReference type="EMBL" id="CP144746">
    <property type="protein sequence ID" value="WVZ57553.1"/>
    <property type="molecule type" value="Genomic_DNA"/>
</dbReference>